<dbReference type="Pfam" id="PF01381">
    <property type="entry name" value="HTH_3"/>
    <property type="match status" value="1"/>
</dbReference>
<gene>
    <name evidence="1" type="ORF">CCAX7_55200</name>
</gene>
<keyword evidence="2" id="KW-1185">Reference proteome</keyword>
<accession>A0A402D5U2</accession>
<dbReference type="Proteomes" id="UP000287394">
    <property type="component" value="Chromosome"/>
</dbReference>
<sequence>MIACLEIEIDFMSKENASTFSLWLAEQRRQYPEKLSQDDLADMANITQGYASALERGARAPSKKVVEKLARALAPPGSDVDFVQALIASGLDAAGFKVEQRIITRKRDAELDHLFEQLSGRQDKIPLAKNVLRAILESDSDTAIGHRSKFDDDFEDGTEGE</sequence>
<dbReference type="RefSeq" id="WP_218025772.1">
    <property type="nucleotide sequence ID" value="NZ_AP025739.1"/>
</dbReference>
<reference evidence="1 2" key="1">
    <citation type="journal article" date="2019" name="Int. J. Syst. Evol. Microbiol.">
        <title>Capsulimonas corticalis gen. nov., sp. nov., an aerobic capsulated bacterium, of a novel bacterial order, Capsulimonadales ord. nov., of the class Armatimonadia of the phylum Armatimonadetes.</title>
        <authorList>
            <person name="Li J."/>
            <person name="Kudo C."/>
            <person name="Tonouchi A."/>
        </authorList>
    </citation>
    <scope>NUCLEOTIDE SEQUENCE [LARGE SCALE GENOMIC DNA]</scope>
    <source>
        <strain evidence="1 2">AX-7</strain>
    </source>
</reference>
<organism evidence="1 2">
    <name type="scientific">Capsulimonas corticalis</name>
    <dbReference type="NCBI Taxonomy" id="2219043"/>
    <lineage>
        <taxon>Bacteria</taxon>
        <taxon>Bacillati</taxon>
        <taxon>Armatimonadota</taxon>
        <taxon>Armatimonadia</taxon>
        <taxon>Capsulimonadales</taxon>
        <taxon>Capsulimonadaceae</taxon>
        <taxon>Capsulimonas</taxon>
    </lineage>
</organism>
<dbReference type="GO" id="GO:0003677">
    <property type="term" value="F:DNA binding"/>
    <property type="evidence" value="ECO:0007669"/>
    <property type="project" value="InterPro"/>
</dbReference>
<protein>
    <submittedName>
        <fullName evidence="1">Uncharacterized protein</fullName>
    </submittedName>
</protein>
<dbReference type="AlphaFoldDB" id="A0A402D5U2"/>
<dbReference type="CDD" id="cd00093">
    <property type="entry name" value="HTH_XRE"/>
    <property type="match status" value="1"/>
</dbReference>
<dbReference type="Gene3D" id="1.10.260.40">
    <property type="entry name" value="lambda repressor-like DNA-binding domains"/>
    <property type="match status" value="1"/>
</dbReference>
<name>A0A402D5U2_9BACT</name>
<dbReference type="KEGG" id="ccot:CCAX7_55200"/>
<dbReference type="InterPro" id="IPR010982">
    <property type="entry name" value="Lambda_DNA-bd_dom_sf"/>
</dbReference>
<evidence type="ECO:0000313" key="2">
    <source>
        <dbReference type="Proteomes" id="UP000287394"/>
    </source>
</evidence>
<dbReference type="SMART" id="SM00530">
    <property type="entry name" value="HTH_XRE"/>
    <property type="match status" value="1"/>
</dbReference>
<dbReference type="InterPro" id="IPR001387">
    <property type="entry name" value="Cro/C1-type_HTH"/>
</dbReference>
<dbReference type="PROSITE" id="PS50943">
    <property type="entry name" value="HTH_CROC1"/>
    <property type="match status" value="1"/>
</dbReference>
<proteinExistence type="predicted"/>
<dbReference type="EMBL" id="AP025739">
    <property type="protein sequence ID" value="BDI33469.1"/>
    <property type="molecule type" value="Genomic_DNA"/>
</dbReference>
<dbReference type="SUPFAM" id="SSF47413">
    <property type="entry name" value="lambda repressor-like DNA-binding domains"/>
    <property type="match status" value="1"/>
</dbReference>
<evidence type="ECO:0000313" key="1">
    <source>
        <dbReference type="EMBL" id="BDI33469.1"/>
    </source>
</evidence>